<dbReference type="InterPro" id="IPR013551">
    <property type="entry name" value="YicC-like_C"/>
</dbReference>
<evidence type="ECO:0000256" key="6">
    <source>
        <dbReference type="SAM" id="Coils"/>
    </source>
</evidence>
<evidence type="ECO:0000313" key="9">
    <source>
        <dbReference type="EMBL" id="OXM85863.1"/>
    </source>
</evidence>
<comment type="similarity">
    <text evidence="5">Belongs to the YicC/YloC family.</text>
</comment>
<organism evidence="9 10">
    <name type="scientific">Paenibacillus rigui</name>
    <dbReference type="NCBI Taxonomy" id="554312"/>
    <lineage>
        <taxon>Bacteria</taxon>
        <taxon>Bacillati</taxon>
        <taxon>Bacillota</taxon>
        <taxon>Bacilli</taxon>
        <taxon>Bacillales</taxon>
        <taxon>Paenibacillaceae</taxon>
        <taxon>Paenibacillus</taxon>
    </lineage>
</organism>
<dbReference type="Pfam" id="PF08340">
    <property type="entry name" value="YicC-like_C"/>
    <property type="match status" value="1"/>
</dbReference>
<keyword evidence="6" id="KW-0175">Coiled coil</keyword>
<sequence length="293" mass="33320">MAISMTGFGQATRCFAGYTVQIDVKSVNHRYCEIVVRMPREWLKYEDLLRQTVQRKVKRGRVDVFVTIDRDTTASRSVELNWPLAQAYQAAAEQLKQHFGLSDSLSIRDFLQIPELISFQQGEAAAEEELLQELTACVEEATDQLVRMRAAEGNHLALDTEQRMQVMNGLVEQARQLAPQVVADYASKLRARIQDLLQQPVVDEARLATEVALLADRANVDEEMTRLQSHFQQCKQLLSSSEPIGRKLDFLVQEMNREVNTIGSKANHVGLTTLVVDMKAELEKMREQIQNME</sequence>
<evidence type="ECO:0000256" key="4">
    <source>
        <dbReference type="ARBA" id="ARBA00022801"/>
    </source>
</evidence>
<name>A0A229URC3_9BACL</name>
<proteinExistence type="inferred from homology"/>
<keyword evidence="10" id="KW-1185">Reference proteome</keyword>
<feature type="domain" description="Endoribonuclease YicC-like C-terminal" evidence="8">
    <location>
        <begin position="175"/>
        <end position="293"/>
    </location>
</feature>
<keyword evidence="2" id="KW-0540">Nuclease</keyword>
<comment type="caution">
    <text evidence="9">The sequence shown here is derived from an EMBL/GenBank/DDBJ whole genome shotgun (WGS) entry which is preliminary data.</text>
</comment>
<evidence type="ECO:0000256" key="5">
    <source>
        <dbReference type="ARBA" id="ARBA00035648"/>
    </source>
</evidence>
<dbReference type="GO" id="GO:0016787">
    <property type="term" value="F:hydrolase activity"/>
    <property type="evidence" value="ECO:0007669"/>
    <property type="project" value="UniProtKB-KW"/>
</dbReference>
<keyword evidence="4" id="KW-0378">Hydrolase</keyword>
<dbReference type="InterPro" id="IPR005229">
    <property type="entry name" value="YicC/YloC-like"/>
</dbReference>
<dbReference type="EMBL" id="NMQW01000017">
    <property type="protein sequence ID" value="OXM85863.1"/>
    <property type="molecule type" value="Genomic_DNA"/>
</dbReference>
<dbReference type="Pfam" id="PF03755">
    <property type="entry name" value="YicC-like_N"/>
    <property type="match status" value="1"/>
</dbReference>
<evidence type="ECO:0000313" key="10">
    <source>
        <dbReference type="Proteomes" id="UP000215509"/>
    </source>
</evidence>
<evidence type="ECO:0000256" key="3">
    <source>
        <dbReference type="ARBA" id="ARBA00022759"/>
    </source>
</evidence>
<evidence type="ECO:0000256" key="1">
    <source>
        <dbReference type="ARBA" id="ARBA00001968"/>
    </source>
</evidence>
<reference evidence="9 10" key="1">
    <citation type="submission" date="2017-07" db="EMBL/GenBank/DDBJ databases">
        <title>Genome sequencing and assembly of Paenibacillus rigui.</title>
        <authorList>
            <person name="Mayilraj S."/>
        </authorList>
    </citation>
    <scope>NUCLEOTIDE SEQUENCE [LARGE SCALE GENOMIC DNA]</scope>
    <source>
        <strain evidence="9 10">JCM 16352</strain>
    </source>
</reference>
<dbReference type="Proteomes" id="UP000215509">
    <property type="component" value="Unassembled WGS sequence"/>
</dbReference>
<comment type="cofactor">
    <cofactor evidence="1">
        <name>a divalent metal cation</name>
        <dbReference type="ChEBI" id="CHEBI:60240"/>
    </cofactor>
</comment>
<gene>
    <name evidence="9" type="ORF">CF651_11550</name>
</gene>
<keyword evidence="3" id="KW-0255">Endonuclease</keyword>
<evidence type="ECO:0000256" key="2">
    <source>
        <dbReference type="ARBA" id="ARBA00022722"/>
    </source>
</evidence>
<protein>
    <submittedName>
        <fullName evidence="9">YicC family protein</fullName>
    </submittedName>
</protein>
<dbReference type="GO" id="GO:0004521">
    <property type="term" value="F:RNA endonuclease activity"/>
    <property type="evidence" value="ECO:0007669"/>
    <property type="project" value="InterPro"/>
</dbReference>
<dbReference type="RefSeq" id="WP_094015014.1">
    <property type="nucleotide sequence ID" value="NZ_NMQW01000017.1"/>
</dbReference>
<accession>A0A229URC3</accession>
<dbReference type="InterPro" id="IPR013527">
    <property type="entry name" value="YicC-like_N"/>
</dbReference>
<feature type="coiled-coil region" evidence="6">
    <location>
        <begin position="124"/>
        <end position="151"/>
    </location>
</feature>
<dbReference type="AlphaFoldDB" id="A0A229URC3"/>
<feature type="domain" description="Endoribonuclease YicC-like N-terminal" evidence="7">
    <location>
        <begin position="4"/>
        <end position="157"/>
    </location>
</feature>
<dbReference type="NCBIfam" id="TIGR00255">
    <property type="entry name" value="YicC/YloC family endoribonuclease"/>
    <property type="match status" value="1"/>
</dbReference>
<evidence type="ECO:0000259" key="7">
    <source>
        <dbReference type="Pfam" id="PF03755"/>
    </source>
</evidence>
<dbReference type="OrthoDB" id="9771229at2"/>
<dbReference type="PANTHER" id="PTHR30636:SF3">
    <property type="entry name" value="UPF0701 PROTEIN YICC"/>
    <property type="match status" value="1"/>
</dbReference>
<evidence type="ECO:0000259" key="8">
    <source>
        <dbReference type="Pfam" id="PF08340"/>
    </source>
</evidence>
<dbReference type="PANTHER" id="PTHR30636">
    <property type="entry name" value="UPF0701 PROTEIN YICC"/>
    <property type="match status" value="1"/>
</dbReference>